<dbReference type="PRINTS" id="PR00606">
    <property type="entry name" value="CYTCHROMECID"/>
</dbReference>
<dbReference type="PROSITE" id="PS51007">
    <property type="entry name" value="CYTC"/>
    <property type="match status" value="1"/>
</dbReference>
<evidence type="ECO:0000256" key="2">
    <source>
        <dbReference type="ARBA" id="ARBA00022617"/>
    </source>
</evidence>
<dbReference type="Proteomes" id="UP000679126">
    <property type="component" value="Unassembled WGS sequence"/>
</dbReference>
<dbReference type="RefSeq" id="WP_209147149.1">
    <property type="nucleotide sequence ID" value="NZ_JAGHKP010000003.1"/>
</dbReference>
<evidence type="ECO:0000256" key="1">
    <source>
        <dbReference type="ARBA" id="ARBA00022448"/>
    </source>
</evidence>
<gene>
    <name evidence="8" type="ORF">J7I43_17510</name>
</gene>
<keyword evidence="5 6" id="KW-0408">Iron</keyword>
<protein>
    <submittedName>
        <fullName evidence="8">PQQ-dependent sugar dehydrogenase</fullName>
    </submittedName>
</protein>
<keyword evidence="4" id="KW-0249">Electron transport</keyword>
<dbReference type="InterPro" id="IPR036909">
    <property type="entry name" value="Cyt_c-like_dom_sf"/>
</dbReference>
<dbReference type="Gene3D" id="2.120.10.30">
    <property type="entry name" value="TolB, C-terminal domain"/>
    <property type="match status" value="1"/>
</dbReference>
<dbReference type="InterPro" id="IPR011041">
    <property type="entry name" value="Quinoprot_gluc/sorb_DH_b-prop"/>
</dbReference>
<keyword evidence="9" id="KW-1185">Reference proteome</keyword>
<name>A0ABS3YIV9_9BACT</name>
<evidence type="ECO:0000256" key="6">
    <source>
        <dbReference type="PROSITE-ProRule" id="PRU00433"/>
    </source>
</evidence>
<dbReference type="EMBL" id="JAGHKP010000003">
    <property type="protein sequence ID" value="MBO9154029.1"/>
    <property type="molecule type" value="Genomic_DNA"/>
</dbReference>
<evidence type="ECO:0000256" key="3">
    <source>
        <dbReference type="ARBA" id="ARBA00022723"/>
    </source>
</evidence>
<evidence type="ECO:0000256" key="5">
    <source>
        <dbReference type="ARBA" id="ARBA00023004"/>
    </source>
</evidence>
<sequence length="584" mass="64228">MKYILAFIFLIPTCLRAQSYKVETIPMPEGLKAENGALAFFPDGRLVAAFTRGEVMTWQPRTGKWKLFAEGLHDPLGMLVISNSEILVMQRPELTRIRDTNGDGNADLYENVTDAFGLTGNYHEFNYGPVKDRNGNLYIALNASSPNGRMRPEVRGKVNLAGRDSADGRKQMFSAVPYRGWIMQLTPQGKLLPWASGFRSPNGIGFDLNGNLFATDNQGDWVGTSPLYHVQKGRFYGHPASLVWTKGWNKGSPFQLPVNVLDSMRTKPVVFFPHGIIANSPTEPVADNTRGKFGPFAGQMLIGEMNRERIVRVMLEKVGGEWQGACVPFLDGHGLRKGNNRLVFGPDGSLYTGQSSHGWLGDDGIQRIVFTGKAQLDILRMHLTQKGFDFVFTQPVTASALKPANYHIRRYRYAYHKKYGSPQLDVQAVNIASIRATPDGKKVSLVLDELEPGFVYEVKMDNIMSRQGLPLVNGLVCYTLNKLLPAPGTAVVKPPVFPAADIAAGRKLLTASDCAACHKPDTKLVGPSFKDIARKYAATEASVTRLADKIIKGGTGVWGNVPMAPHSAMSQADAKKITRYILSL</sequence>
<dbReference type="SUPFAM" id="SSF46626">
    <property type="entry name" value="Cytochrome c"/>
    <property type="match status" value="1"/>
</dbReference>
<proteinExistence type="predicted"/>
<comment type="caution">
    <text evidence="8">The sequence shown here is derived from an EMBL/GenBank/DDBJ whole genome shotgun (WGS) entry which is preliminary data.</text>
</comment>
<dbReference type="Pfam" id="PF23500">
    <property type="entry name" value="DUF7133"/>
    <property type="match status" value="1"/>
</dbReference>
<keyword evidence="2 6" id="KW-0349">Heme</keyword>
<dbReference type="InterPro" id="IPR055557">
    <property type="entry name" value="DUF7133"/>
</dbReference>
<dbReference type="PANTHER" id="PTHR33546:SF1">
    <property type="entry name" value="LARGE, MULTIFUNCTIONAL SECRETED PROTEIN"/>
    <property type="match status" value="1"/>
</dbReference>
<evidence type="ECO:0000313" key="8">
    <source>
        <dbReference type="EMBL" id="MBO9154029.1"/>
    </source>
</evidence>
<dbReference type="SUPFAM" id="SSF50952">
    <property type="entry name" value="Soluble quinoprotein glucose dehydrogenase"/>
    <property type="match status" value="1"/>
</dbReference>
<dbReference type="InterPro" id="IPR002324">
    <property type="entry name" value="Cyt_c_ID"/>
</dbReference>
<feature type="domain" description="Cytochrome c" evidence="7">
    <location>
        <begin position="500"/>
        <end position="584"/>
    </location>
</feature>
<evidence type="ECO:0000259" key="7">
    <source>
        <dbReference type="PROSITE" id="PS51007"/>
    </source>
</evidence>
<dbReference type="InterPro" id="IPR011042">
    <property type="entry name" value="6-blade_b-propeller_TolB-like"/>
</dbReference>
<organism evidence="8 9">
    <name type="scientific">Chitinophaga chungangae</name>
    <dbReference type="NCBI Taxonomy" id="2821488"/>
    <lineage>
        <taxon>Bacteria</taxon>
        <taxon>Pseudomonadati</taxon>
        <taxon>Bacteroidota</taxon>
        <taxon>Chitinophagia</taxon>
        <taxon>Chitinophagales</taxon>
        <taxon>Chitinophagaceae</taxon>
        <taxon>Chitinophaga</taxon>
    </lineage>
</organism>
<reference evidence="9" key="1">
    <citation type="submission" date="2021-03" db="EMBL/GenBank/DDBJ databases">
        <title>Assistant Professor.</title>
        <authorList>
            <person name="Huq M.A."/>
        </authorList>
    </citation>
    <scope>NUCLEOTIDE SEQUENCE [LARGE SCALE GENOMIC DNA]</scope>
    <source>
        <strain evidence="9">MAH-28</strain>
    </source>
</reference>
<dbReference type="InterPro" id="IPR009056">
    <property type="entry name" value="Cyt_c-like_dom"/>
</dbReference>
<dbReference type="Pfam" id="PF00034">
    <property type="entry name" value="Cytochrom_C"/>
    <property type="match status" value="1"/>
</dbReference>
<evidence type="ECO:0000313" key="9">
    <source>
        <dbReference type="Proteomes" id="UP000679126"/>
    </source>
</evidence>
<dbReference type="PANTHER" id="PTHR33546">
    <property type="entry name" value="LARGE, MULTIFUNCTIONAL SECRETED PROTEIN-RELATED"/>
    <property type="match status" value="1"/>
</dbReference>
<accession>A0ABS3YIV9</accession>
<evidence type="ECO:0000256" key="4">
    <source>
        <dbReference type="ARBA" id="ARBA00022982"/>
    </source>
</evidence>
<dbReference type="Gene3D" id="1.10.760.10">
    <property type="entry name" value="Cytochrome c-like domain"/>
    <property type="match status" value="1"/>
</dbReference>
<keyword evidence="3 6" id="KW-0479">Metal-binding</keyword>
<keyword evidence="1" id="KW-0813">Transport</keyword>